<dbReference type="Pfam" id="PF16249">
    <property type="entry name" value="DUF4906"/>
    <property type="match status" value="1"/>
</dbReference>
<evidence type="ECO:0000256" key="2">
    <source>
        <dbReference type="ARBA" id="ARBA00007248"/>
    </source>
</evidence>
<evidence type="ECO:0000259" key="9">
    <source>
        <dbReference type="Pfam" id="PF16249"/>
    </source>
</evidence>
<evidence type="ECO:0000256" key="3">
    <source>
        <dbReference type="ARBA" id="ARBA00022729"/>
    </source>
</evidence>
<keyword evidence="4" id="KW-0472">Membrane</keyword>
<reference evidence="10" key="2">
    <citation type="journal article" date="2021" name="PeerJ">
        <title>Extensive microbial diversity within the chicken gut microbiome revealed by metagenomics and culture.</title>
        <authorList>
            <person name="Gilroy R."/>
            <person name="Ravi A."/>
            <person name="Getino M."/>
            <person name="Pursley I."/>
            <person name="Horton D.L."/>
            <person name="Alikhan N.F."/>
            <person name="Baker D."/>
            <person name="Gharbi K."/>
            <person name="Hall N."/>
            <person name="Watson M."/>
            <person name="Adriaenssens E.M."/>
            <person name="Foster-Nyarko E."/>
            <person name="Jarju S."/>
            <person name="Secka A."/>
            <person name="Antonio M."/>
            <person name="Oren A."/>
            <person name="Chaudhuri R.R."/>
            <person name="La Ragione R."/>
            <person name="Hildebrand F."/>
            <person name="Pallen M.J."/>
        </authorList>
    </citation>
    <scope>NUCLEOTIDE SEQUENCE</scope>
    <source>
        <strain evidence="10">15467</strain>
    </source>
</reference>
<reference evidence="10" key="1">
    <citation type="submission" date="2020-10" db="EMBL/GenBank/DDBJ databases">
        <authorList>
            <person name="Gilroy R."/>
        </authorList>
    </citation>
    <scope>NUCLEOTIDE SEQUENCE</scope>
    <source>
        <strain evidence="10">15467</strain>
    </source>
</reference>
<dbReference type="GO" id="GO:0009279">
    <property type="term" value="C:cell outer membrane"/>
    <property type="evidence" value="ECO:0007669"/>
    <property type="project" value="UniProtKB-SubCell"/>
</dbReference>
<dbReference type="InterPro" id="IPR014941">
    <property type="entry name" value="FimB/Mfa2/Mfa3"/>
</dbReference>
<evidence type="ECO:0000256" key="5">
    <source>
        <dbReference type="ARBA" id="ARBA00023139"/>
    </source>
</evidence>
<keyword evidence="3" id="KW-0732">Signal</keyword>
<keyword evidence="5" id="KW-0564">Palmitate</keyword>
<dbReference type="InterPro" id="IPR032594">
    <property type="entry name" value="DUF4906"/>
</dbReference>
<evidence type="ECO:0000256" key="7">
    <source>
        <dbReference type="ARBA" id="ARBA00023288"/>
    </source>
</evidence>
<dbReference type="Pfam" id="PF08842">
    <property type="entry name" value="Mfa2"/>
    <property type="match status" value="1"/>
</dbReference>
<dbReference type="EMBL" id="JADINB010000005">
    <property type="protein sequence ID" value="MBO8428345.1"/>
    <property type="molecule type" value="Genomic_DNA"/>
</dbReference>
<evidence type="ECO:0000313" key="11">
    <source>
        <dbReference type="Proteomes" id="UP000823635"/>
    </source>
</evidence>
<dbReference type="Pfam" id="PF02368">
    <property type="entry name" value="Big_2"/>
    <property type="match status" value="1"/>
</dbReference>
<keyword evidence="7" id="KW-0449">Lipoprotein</keyword>
<accession>A0A9D9GV75</accession>
<comment type="similarity">
    <text evidence="2">Belongs to the bacteroidetes fimbrillin superfamily. FimB/Mfa2 family.</text>
</comment>
<gene>
    <name evidence="10" type="ORF">IAC68_00215</name>
</gene>
<dbReference type="SUPFAM" id="SSF49373">
    <property type="entry name" value="Invasin/intimin cell-adhesion fragments"/>
    <property type="match status" value="1"/>
</dbReference>
<evidence type="ECO:0000256" key="1">
    <source>
        <dbReference type="ARBA" id="ARBA00004442"/>
    </source>
</evidence>
<comment type="subcellular location">
    <subcellularLocation>
        <location evidence="1">Cell outer membrane</location>
    </subcellularLocation>
</comment>
<evidence type="ECO:0000313" key="10">
    <source>
        <dbReference type="EMBL" id="MBO8428345.1"/>
    </source>
</evidence>
<evidence type="ECO:0000259" key="8">
    <source>
        <dbReference type="Pfam" id="PF02368"/>
    </source>
</evidence>
<feature type="domain" description="DUF4906" evidence="9">
    <location>
        <begin position="225"/>
        <end position="300"/>
    </location>
</feature>
<feature type="domain" description="BIG2" evidence="8">
    <location>
        <begin position="326"/>
        <end position="375"/>
    </location>
</feature>
<comment type="caution">
    <text evidence="10">The sequence shown here is derived from an EMBL/GenBank/DDBJ whole genome shotgun (WGS) entry which is preliminary data.</text>
</comment>
<evidence type="ECO:0000256" key="4">
    <source>
        <dbReference type="ARBA" id="ARBA00023136"/>
    </source>
</evidence>
<dbReference type="InterPro" id="IPR003343">
    <property type="entry name" value="Big_2"/>
</dbReference>
<evidence type="ECO:0000256" key="6">
    <source>
        <dbReference type="ARBA" id="ARBA00023237"/>
    </source>
</evidence>
<sequence length="375" mass="41929">MRNITILFSLLVCMFSCSVQETGDRDVLLYGKRDSVSFSVNYALLPESTKAADVNETLVEDVNLYLFNELGDLVYYSYSEGSSSVETSVYENMDYSLYALVNAHARIYVRSVDELQTLRYSITDYPEMVSADGSVLMSGSLEAVRLSGRADVTVNLTRCVAKIVLKCDFSGLNPDVGIVADEVSLKNLPLSVKPFAQSKVDDRDDTSSSTIVENPSVETLQQGIVFYQYENMQGLLQEGNLDQTKKWWPEENPYSEICSYVEMKGHYSSSRKDGAITYRFYLGKDMVADYSVERNRQYTVVLCFNGDGAVEENTWRVDNSEIVDLVTSVELLPESHKFTEIGATLQLSATVQPLTAANKTLQWSTSDEKVATVDQ</sequence>
<dbReference type="InterPro" id="IPR008964">
    <property type="entry name" value="Invasin/intimin_cell_adhesion"/>
</dbReference>
<name>A0A9D9GV75_9BACT</name>
<feature type="non-terminal residue" evidence="10">
    <location>
        <position position="375"/>
    </location>
</feature>
<protein>
    <submittedName>
        <fullName evidence="10">DUF4906 domain-containing protein</fullName>
    </submittedName>
</protein>
<keyword evidence="6" id="KW-0998">Cell outer membrane</keyword>
<dbReference type="Gene3D" id="2.60.40.1080">
    <property type="match status" value="1"/>
</dbReference>
<proteinExistence type="inferred from homology"/>
<dbReference type="AlphaFoldDB" id="A0A9D9GV75"/>
<organism evidence="10 11">
    <name type="scientific">Candidatus Egerieousia excrementavium</name>
    <dbReference type="NCBI Taxonomy" id="2840778"/>
    <lineage>
        <taxon>Bacteria</taxon>
        <taxon>Pseudomonadati</taxon>
        <taxon>Bacteroidota</taxon>
        <taxon>Bacteroidia</taxon>
        <taxon>Bacteroidales</taxon>
        <taxon>Candidatus Egerieousia</taxon>
    </lineage>
</organism>
<dbReference type="Proteomes" id="UP000823635">
    <property type="component" value="Unassembled WGS sequence"/>
</dbReference>